<dbReference type="AlphaFoldDB" id="A0A166V1K0"/>
<evidence type="ECO:0000256" key="4">
    <source>
        <dbReference type="ARBA" id="ARBA00023163"/>
    </source>
</evidence>
<dbReference type="EMBL" id="AUYB01000137">
    <property type="protein sequence ID" value="KZN31621.1"/>
    <property type="molecule type" value="Genomic_DNA"/>
</dbReference>
<dbReference type="RefSeq" id="WP_063365951.1">
    <property type="nucleotide sequence ID" value="NZ_AQHB01000049.1"/>
</dbReference>
<gene>
    <name evidence="6" type="ORF">N475_22995</name>
</gene>
<protein>
    <recommendedName>
        <fullName evidence="5">HTH lysR-type domain-containing protein</fullName>
    </recommendedName>
</protein>
<proteinExistence type="inferred from homology"/>
<evidence type="ECO:0000313" key="6">
    <source>
        <dbReference type="EMBL" id="KZN31621.1"/>
    </source>
</evidence>
<dbReference type="InterPro" id="IPR000847">
    <property type="entry name" value="LysR_HTH_N"/>
</dbReference>
<reference evidence="6 7" key="1">
    <citation type="submission" date="2013-07" db="EMBL/GenBank/DDBJ databases">
        <title>Comparative Genomic and Metabolomic Analysis of Twelve Strains of Pseudoalteromonas luteoviolacea.</title>
        <authorList>
            <person name="Vynne N.G."/>
            <person name="Mansson M."/>
            <person name="Gram L."/>
        </authorList>
    </citation>
    <scope>NUCLEOTIDE SEQUENCE [LARGE SCALE GENOMIC DNA]</scope>
    <source>
        <strain evidence="6 7">DSM 6061</strain>
    </source>
</reference>
<dbReference type="PANTHER" id="PTHR30126:SF40">
    <property type="entry name" value="HTH-TYPE TRANSCRIPTIONAL REGULATOR GLTR"/>
    <property type="match status" value="1"/>
</dbReference>
<sequence>MEFYHLKSFVTVAKTQNLTKAAKQLYTTPPAVSAHIKALEQELDVILFERSSKGMRLTAQGVALQEKTEATLNSANEFLACATHLDLPQTGKLTIGINLSARVLRCDELLKQMHSANSLVSLELSPSSSSEILNHIDTGLLDGGYVFGLSGEEFESVFIANRKITTVLPKAWSDEQSDELSLLMQKPWISVGNNCPFDIALHERLPMAKISHISSFDELTRLDLVARNHGVSFVDESEVENLPEGVNRTQLLDFELPLYFVVSKNRLNEPLIKGLLSEVEKLY</sequence>
<dbReference type="Proteomes" id="UP000076643">
    <property type="component" value="Unassembled WGS sequence"/>
</dbReference>
<dbReference type="InterPro" id="IPR005119">
    <property type="entry name" value="LysR_subst-bd"/>
</dbReference>
<dbReference type="PANTHER" id="PTHR30126">
    <property type="entry name" value="HTH-TYPE TRANSCRIPTIONAL REGULATOR"/>
    <property type="match status" value="1"/>
</dbReference>
<dbReference type="SUPFAM" id="SSF46785">
    <property type="entry name" value="Winged helix' DNA-binding domain"/>
    <property type="match status" value="1"/>
</dbReference>
<name>A0A166V1K0_9GAMM</name>
<dbReference type="PRINTS" id="PR00039">
    <property type="entry name" value="HTHLYSR"/>
</dbReference>
<evidence type="ECO:0000256" key="2">
    <source>
        <dbReference type="ARBA" id="ARBA00023015"/>
    </source>
</evidence>
<dbReference type="Gene3D" id="1.10.10.10">
    <property type="entry name" value="Winged helix-like DNA-binding domain superfamily/Winged helix DNA-binding domain"/>
    <property type="match status" value="1"/>
</dbReference>
<dbReference type="Gene3D" id="3.40.190.290">
    <property type="match status" value="1"/>
</dbReference>
<dbReference type="PROSITE" id="PS50931">
    <property type="entry name" value="HTH_LYSR"/>
    <property type="match status" value="1"/>
</dbReference>
<dbReference type="InterPro" id="IPR036388">
    <property type="entry name" value="WH-like_DNA-bd_sf"/>
</dbReference>
<keyword evidence="3" id="KW-0238">DNA-binding</keyword>
<evidence type="ECO:0000256" key="1">
    <source>
        <dbReference type="ARBA" id="ARBA00009437"/>
    </source>
</evidence>
<dbReference type="GO" id="GO:0000976">
    <property type="term" value="F:transcription cis-regulatory region binding"/>
    <property type="evidence" value="ECO:0007669"/>
    <property type="project" value="TreeGrafter"/>
</dbReference>
<dbReference type="GO" id="GO:0003700">
    <property type="term" value="F:DNA-binding transcription factor activity"/>
    <property type="evidence" value="ECO:0007669"/>
    <property type="project" value="InterPro"/>
</dbReference>
<dbReference type="Pfam" id="PF03466">
    <property type="entry name" value="LysR_substrate"/>
    <property type="match status" value="1"/>
</dbReference>
<dbReference type="SUPFAM" id="SSF53850">
    <property type="entry name" value="Periplasmic binding protein-like II"/>
    <property type="match status" value="1"/>
</dbReference>
<comment type="caution">
    <text evidence="6">The sequence shown here is derived from an EMBL/GenBank/DDBJ whole genome shotgun (WGS) entry which is preliminary data.</text>
</comment>
<accession>A0A166V1K0</accession>
<feature type="domain" description="HTH lysR-type" evidence="5">
    <location>
        <begin position="1"/>
        <end position="58"/>
    </location>
</feature>
<keyword evidence="7" id="KW-1185">Reference proteome</keyword>
<keyword evidence="2" id="KW-0805">Transcription regulation</keyword>
<dbReference type="PATRIC" id="fig|1365250.3.peg.4554"/>
<organism evidence="6 7">
    <name type="scientific">Pseudoalteromonas luteoviolacea DSM 6061</name>
    <dbReference type="NCBI Taxonomy" id="1365250"/>
    <lineage>
        <taxon>Bacteria</taxon>
        <taxon>Pseudomonadati</taxon>
        <taxon>Pseudomonadota</taxon>
        <taxon>Gammaproteobacteria</taxon>
        <taxon>Alteromonadales</taxon>
        <taxon>Pseudoalteromonadaceae</taxon>
        <taxon>Pseudoalteromonas</taxon>
    </lineage>
</organism>
<evidence type="ECO:0000259" key="5">
    <source>
        <dbReference type="PROSITE" id="PS50931"/>
    </source>
</evidence>
<keyword evidence="4" id="KW-0804">Transcription</keyword>
<dbReference type="Pfam" id="PF00126">
    <property type="entry name" value="HTH_1"/>
    <property type="match status" value="1"/>
</dbReference>
<dbReference type="FunFam" id="1.10.10.10:FF:000001">
    <property type="entry name" value="LysR family transcriptional regulator"/>
    <property type="match status" value="1"/>
</dbReference>
<comment type="similarity">
    <text evidence="1">Belongs to the LysR transcriptional regulatory family.</text>
</comment>
<dbReference type="InterPro" id="IPR036390">
    <property type="entry name" value="WH_DNA-bd_sf"/>
</dbReference>
<evidence type="ECO:0000256" key="3">
    <source>
        <dbReference type="ARBA" id="ARBA00023125"/>
    </source>
</evidence>
<evidence type="ECO:0000313" key="7">
    <source>
        <dbReference type="Proteomes" id="UP000076643"/>
    </source>
</evidence>